<name>A0A2M6WBX9_9BACT</name>
<dbReference type="EMBL" id="PFBO01000109">
    <property type="protein sequence ID" value="PIT90291.1"/>
    <property type="molecule type" value="Genomic_DNA"/>
</dbReference>
<comment type="caution">
    <text evidence="2">The sequence shown here is derived from an EMBL/GenBank/DDBJ whole genome shotgun (WGS) entry which is preliminary data.</text>
</comment>
<sequence>MMEKIENYLAPNVNEGGERLANKPEQLQTPEQIREVLETAFKEGRFVNLMIVGLSSSEAKPAEGMIIEELESEYADVTYIAEDGDLGELIPLKLSRITQAELGDKHDY</sequence>
<accession>A0A2M6WBX9</accession>
<reference evidence="3" key="1">
    <citation type="submission" date="2017-09" db="EMBL/GenBank/DDBJ databases">
        <title>Depth-based differentiation of microbial function through sediment-hosted aquifers and enrichment of novel symbionts in the deep terrestrial subsurface.</title>
        <authorList>
            <person name="Probst A.J."/>
            <person name="Ladd B."/>
            <person name="Jarett J.K."/>
            <person name="Geller-Mcgrath D.E."/>
            <person name="Sieber C.M.K."/>
            <person name="Emerson J.B."/>
            <person name="Anantharaman K."/>
            <person name="Thomas B.C."/>
            <person name="Malmstrom R."/>
            <person name="Stieglmeier M."/>
            <person name="Klingl A."/>
            <person name="Woyke T."/>
            <person name="Ryan C.M."/>
            <person name="Banfield J.F."/>
        </authorList>
    </citation>
    <scope>NUCLEOTIDE SEQUENCE [LARGE SCALE GENOMIC DNA]</scope>
</reference>
<organism evidence="2 3">
    <name type="scientific">Candidatus Komeilibacteria bacterium CG10_big_fil_rev_8_21_14_0_10_41_13</name>
    <dbReference type="NCBI Taxonomy" id="1974476"/>
    <lineage>
        <taxon>Bacteria</taxon>
        <taxon>Candidatus Komeiliibacteriota</taxon>
    </lineage>
</organism>
<gene>
    <name evidence="2" type="ORF">COU22_02990</name>
</gene>
<proteinExistence type="predicted"/>
<feature type="region of interest" description="Disordered" evidence="1">
    <location>
        <begin position="1"/>
        <end position="27"/>
    </location>
</feature>
<evidence type="ECO:0000256" key="1">
    <source>
        <dbReference type="SAM" id="MobiDB-lite"/>
    </source>
</evidence>
<evidence type="ECO:0000313" key="3">
    <source>
        <dbReference type="Proteomes" id="UP000230543"/>
    </source>
</evidence>
<protein>
    <submittedName>
        <fullName evidence="2">Uncharacterized protein</fullName>
    </submittedName>
</protein>
<evidence type="ECO:0000313" key="2">
    <source>
        <dbReference type="EMBL" id="PIT90291.1"/>
    </source>
</evidence>
<dbReference type="Proteomes" id="UP000230543">
    <property type="component" value="Unassembled WGS sequence"/>
</dbReference>
<dbReference type="AlphaFoldDB" id="A0A2M6WBX9"/>